<feature type="region of interest" description="Disordered" evidence="1">
    <location>
        <begin position="114"/>
        <end position="139"/>
    </location>
</feature>
<dbReference type="EMBL" id="JALLBG020000108">
    <property type="protein sequence ID" value="KAL3764255.1"/>
    <property type="molecule type" value="Genomic_DNA"/>
</dbReference>
<name>A0ABD3MJI3_9STRA</name>
<dbReference type="AlphaFoldDB" id="A0ABD3MJI3"/>
<evidence type="ECO:0000313" key="2">
    <source>
        <dbReference type="EMBL" id="KAL3764255.1"/>
    </source>
</evidence>
<feature type="region of interest" description="Disordered" evidence="1">
    <location>
        <begin position="23"/>
        <end position="62"/>
    </location>
</feature>
<evidence type="ECO:0000313" key="3">
    <source>
        <dbReference type="Proteomes" id="UP001530293"/>
    </source>
</evidence>
<sequence>MSAATTPPLHVLRGILRLIKSSSSVKTSTHDVSLSSSASTSATATGLSTQSPPSSSSSSSSSSLYAHVLSQYRQSKFLLPPQSTQQRQIAYDYYILKQDLVERARLHKLDMGADEKLSPRELARRSAARAGLQLPEEVG</sequence>
<gene>
    <name evidence="2" type="ORF">ACHAWU_004067</name>
</gene>
<evidence type="ECO:0000256" key="1">
    <source>
        <dbReference type="SAM" id="MobiDB-lite"/>
    </source>
</evidence>
<feature type="compositionally biased region" description="Basic and acidic residues" evidence="1">
    <location>
        <begin position="114"/>
        <end position="124"/>
    </location>
</feature>
<dbReference type="Proteomes" id="UP001530293">
    <property type="component" value="Unassembled WGS sequence"/>
</dbReference>
<organism evidence="2 3">
    <name type="scientific">Discostella pseudostelligera</name>
    <dbReference type="NCBI Taxonomy" id="259834"/>
    <lineage>
        <taxon>Eukaryota</taxon>
        <taxon>Sar</taxon>
        <taxon>Stramenopiles</taxon>
        <taxon>Ochrophyta</taxon>
        <taxon>Bacillariophyta</taxon>
        <taxon>Coscinodiscophyceae</taxon>
        <taxon>Thalassiosirophycidae</taxon>
        <taxon>Stephanodiscales</taxon>
        <taxon>Stephanodiscaceae</taxon>
        <taxon>Discostella</taxon>
    </lineage>
</organism>
<accession>A0ABD3MJI3</accession>
<protein>
    <submittedName>
        <fullName evidence="2">Uncharacterized protein</fullName>
    </submittedName>
</protein>
<keyword evidence="3" id="KW-1185">Reference proteome</keyword>
<proteinExistence type="predicted"/>
<reference evidence="2 3" key="1">
    <citation type="submission" date="2024-10" db="EMBL/GenBank/DDBJ databases">
        <title>Updated reference genomes for cyclostephanoid diatoms.</title>
        <authorList>
            <person name="Roberts W.R."/>
            <person name="Alverson A.J."/>
        </authorList>
    </citation>
    <scope>NUCLEOTIDE SEQUENCE [LARGE SCALE GENOMIC DNA]</scope>
    <source>
        <strain evidence="2 3">AJA232-27</strain>
    </source>
</reference>
<comment type="caution">
    <text evidence="2">The sequence shown here is derived from an EMBL/GenBank/DDBJ whole genome shotgun (WGS) entry which is preliminary data.</text>
</comment>
<feature type="compositionally biased region" description="Low complexity" evidence="1">
    <location>
        <begin position="30"/>
        <end position="62"/>
    </location>
</feature>